<dbReference type="PROSITE" id="PS50089">
    <property type="entry name" value="ZF_RING_2"/>
    <property type="match status" value="1"/>
</dbReference>
<evidence type="ECO:0000256" key="3">
    <source>
        <dbReference type="ARBA" id="ARBA00022833"/>
    </source>
</evidence>
<gene>
    <name evidence="7" type="ORF">QR680_004262</name>
</gene>
<dbReference type="GO" id="GO:0061630">
    <property type="term" value="F:ubiquitin protein ligase activity"/>
    <property type="evidence" value="ECO:0007669"/>
    <property type="project" value="TreeGrafter"/>
</dbReference>
<dbReference type="GO" id="GO:0016567">
    <property type="term" value="P:protein ubiquitination"/>
    <property type="evidence" value="ECO:0007669"/>
    <property type="project" value="TreeGrafter"/>
</dbReference>
<sequence length="416" mass="46530">MRPFAALAFAIKENTIYFMERRWPHVRIFNFHPQLRGYLPHKNFELFPLLPSSGSYEGVITCIDGQLYVISYVHGANRWYVAAFNLSANKNAATYSRQKTIRFPGSLCSPTLWRNGTQLFCIKNYETYQIPGIGTTLFCDKRRGDERVELQAHNDVTDLLFTSRPMWSHVINDFAFVVYESFQLLKINLRLHTIKNISDHIENRQLLSSQTPPSLFSSDSTAIYCIVSNSARSESWKMQLVIKLDISEELTNDHESATLARNVVSNVRPVHLVHSVRDIRPSTSRSSTGSVGSPSQSVLGSRHSTTSSSRGSVGSPSQSILGSRHSTTSSSRGSVGSLSFPTCSICYIDFNEPKVFPCGHSVCESCENQLRQHAQGSNSLACPVCRSAAPLRSDQRLPVNYVLKEVLGIVKNRKSN</sequence>
<dbReference type="PANTHER" id="PTHR22791">
    <property type="entry name" value="RING-TYPE DOMAIN-CONTAINING PROTEIN"/>
    <property type="match status" value="1"/>
</dbReference>
<feature type="compositionally biased region" description="Low complexity" evidence="5">
    <location>
        <begin position="281"/>
        <end position="336"/>
    </location>
</feature>
<keyword evidence="1" id="KW-0479">Metal-binding</keyword>
<proteinExistence type="predicted"/>
<dbReference type="AlphaFoldDB" id="A0AA39LTF3"/>
<dbReference type="InterPro" id="IPR001841">
    <property type="entry name" value="Znf_RING"/>
</dbReference>
<evidence type="ECO:0000256" key="2">
    <source>
        <dbReference type="ARBA" id="ARBA00022771"/>
    </source>
</evidence>
<feature type="domain" description="RING-type" evidence="6">
    <location>
        <begin position="343"/>
        <end position="386"/>
    </location>
</feature>
<evidence type="ECO:0000313" key="8">
    <source>
        <dbReference type="Proteomes" id="UP001175271"/>
    </source>
</evidence>
<evidence type="ECO:0000313" key="7">
    <source>
        <dbReference type="EMBL" id="KAK0408963.1"/>
    </source>
</evidence>
<keyword evidence="3" id="KW-0862">Zinc</keyword>
<comment type="caution">
    <text evidence="7">The sequence shown here is derived from an EMBL/GenBank/DDBJ whole genome shotgun (WGS) entry which is preliminary data.</text>
</comment>
<keyword evidence="2 4" id="KW-0863">Zinc-finger</keyword>
<organism evidence="7 8">
    <name type="scientific">Steinernema hermaphroditum</name>
    <dbReference type="NCBI Taxonomy" id="289476"/>
    <lineage>
        <taxon>Eukaryota</taxon>
        <taxon>Metazoa</taxon>
        <taxon>Ecdysozoa</taxon>
        <taxon>Nematoda</taxon>
        <taxon>Chromadorea</taxon>
        <taxon>Rhabditida</taxon>
        <taxon>Tylenchina</taxon>
        <taxon>Panagrolaimomorpha</taxon>
        <taxon>Strongyloidoidea</taxon>
        <taxon>Steinernematidae</taxon>
        <taxon>Steinernema</taxon>
    </lineage>
</organism>
<dbReference type="InterPro" id="IPR013083">
    <property type="entry name" value="Znf_RING/FYVE/PHD"/>
</dbReference>
<keyword evidence="8" id="KW-1185">Reference proteome</keyword>
<dbReference type="EMBL" id="JAUCMV010000003">
    <property type="protein sequence ID" value="KAK0408963.1"/>
    <property type="molecule type" value="Genomic_DNA"/>
</dbReference>
<dbReference type="Pfam" id="PF13445">
    <property type="entry name" value="zf-RING_UBOX"/>
    <property type="match status" value="1"/>
</dbReference>
<evidence type="ECO:0000256" key="1">
    <source>
        <dbReference type="ARBA" id="ARBA00022723"/>
    </source>
</evidence>
<dbReference type="PANTHER" id="PTHR22791:SF6">
    <property type="entry name" value="RING-TYPE DOMAIN-CONTAINING PROTEIN"/>
    <property type="match status" value="1"/>
</dbReference>
<evidence type="ECO:0000256" key="4">
    <source>
        <dbReference type="PROSITE-ProRule" id="PRU00175"/>
    </source>
</evidence>
<reference evidence="7" key="1">
    <citation type="submission" date="2023-06" db="EMBL/GenBank/DDBJ databases">
        <title>Genomic analysis of the entomopathogenic nematode Steinernema hermaphroditum.</title>
        <authorList>
            <person name="Schwarz E.M."/>
            <person name="Heppert J.K."/>
            <person name="Baniya A."/>
            <person name="Schwartz H.T."/>
            <person name="Tan C.-H."/>
            <person name="Antoshechkin I."/>
            <person name="Sternberg P.W."/>
            <person name="Goodrich-Blair H."/>
            <person name="Dillman A.R."/>
        </authorList>
    </citation>
    <scope>NUCLEOTIDE SEQUENCE</scope>
    <source>
        <strain evidence="7">PS9179</strain>
        <tissue evidence="7">Whole animal</tissue>
    </source>
</reference>
<dbReference type="Gene3D" id="3.30.40.10">
    <property type="entry name" value="Zinc/RING finger domain, C3HC4 (zinc finger)"/>
    <property type="match status" value="1"/>
</dbReference>
<evidence type="ECO:0000259" key="6">
    <source>
        <dbReference type="PROSITE" id="PS50089"/>
    </source>
</evidence>
<dbReference type="GO" id="GO:0008270">
    <property type="term" value="F:zinc ion binding"/>
    <property type="evidence" value="ECO:0007669"/>
    <property type="project" value="UniProtKB-KW"/>
</dbReference>
<name>A0AA39LTF3_9BILA</name>
<protein>
    <recommendedName>
        <fullName evidence="6">RING-type domain-containing protein</fullName>
    </recommendedName>
</protein>
<dbReference type="Proteomes" id="UP001175271">
    <property type="component" value="Unassembled WGS sequence"/>
</dbReference>
<evidence type="ECO:0000256" key="5">
    <source>
        <dbReference type="SAM" id="MobiDB-lite"/>
    </source>
</evidence>
<dbReference type="SMART" id="SM00184">
    <property type="entry name" value="RING"/>
    <property type="match status" value="1"/>
</dbReference>
<dbReference type="InterPro" id="IPR051435">
    <property type="entry name" value="RING_finger_E3_ubiq-ligases"/>
</dbReference>
<accession>A0AA39LTF3</accession>
<dbReference type="InterPro" id="IPR027370">
    <property type="entry name" value="Znf-RING_euk"/>
</dbReference>
<feature type="region of interest" description="Disordered" evidence="5">
    <location>
        <begin position="275"/>
        <end position="336"/>
    </location>
</feature>
<dbReference type="SUPFAM" id="SSF57850">
    <property type="entry name" value="RING/U-box"/>
    <property type="match status" value="1"/>
</dbReference>